<proteinExistence type="predicted"/>
<evidence type="ECO:0000313" key="2">
    <source>
        <dbReference type="Proteomes" id="UP000053424"/>
    </source>
</evidence>
<dbReference type="OrthoDB" id="3045590at2759"/>
<dbReference type="Proteomes" id="UP000053424">
    <property type="component" value="Unassembled WGS sequence"/>
</dbReference>
<dbReference type="Gene3D" id="1.20.1280.50">
    <property type="match status" value="1"/>
</dbReference>
<sequence length="511" mass="58427">MSVSPISKCTDDVLLKIFSIGGDIYRDRRPFAKRAHKTSPISITRRSSQVCKGWRQLILGSPSLWGKLLDLNDLNTGSDRWRKEVLSRVKQAMLHVKVDLEPSQPAAMALLFDILHEKWPTIRNLEVSILRRGDYDDKRWLAIHRPTENLRSITLDFLRDVPEPLRSTHNVLFSGRAPSLKFVTIRHMNFQLPAQWFPQLYTFQRLGQCRTSQLMESMSSMPFLEYLELFELGSDDAEFGRTISLPRLKLLVISGQFAACLRVLSHLTVSPGCGLEIDWSNHREDTITDADLFAASQVLTQYCKSYFKVHIPTSIKMSIRWTFFDFCNIFEDINIPSFNLRVVNSNGFSSMDPFFKAFLDCPFSKVTKLFFESDPNVTFCSANPIFSNFLSLFSTLDSLTGRPANLQTVVDIAAYNDSIPFPALKSIRIFHLTDESLPQIIGFLNWRQAVSAPIQILSLDYRPRLLRLNFSALEQYSGLKVRCQTPGGLELLEYICGSGTPEQINFRHEEN</sequence>
<reference evidence="2" key="2">
    <citation type="submission" date="2015-01" db="EMBL/GenBank/DDBJ databases">
        <title>Evolutionary Origins and Diversification of the Mycorrhizal Mutualists.</title>
        <authorList>
            <consortium name="DOE Joint Genome Institute"/>
            <consortium name="Mycorrhizal Genomics Consortium"/>
            <person name="Kohler A."/>
            <person name="Kuo A."/>
            <person name="Nagy L.G."/>
            <person name="Floudas D."/>
            <person name="Copeland A."/>
            <person name="Barry K.W."/>
            <person name="Cichocki N."/>
            <person name="Veneault-Fourrey C."/>
            <person name="LaButti K."/>
            <person name="Lindquist E.A."/>
            <person name="Lipzen A."/>
            <person name="Lundell T."/>
            <person name="Morin E."/>
            <person name="Murat C."/>
            <person name="Riley R."/>
            <person name="Ohm R."/>
            <person name="Sun H."/>
            <person name="Tunlid A."/>
            <person name="Henrissat B."/>
            <person name="Grigoriev I.V."/>
            <person name="Hibbett D.S."/>
            <person name="Martin F."/>
        </authorList>
    </citation>
    <scope>NUCLEOTIDE SEQUENCE [LARGE SCALE GENOMIC DNA]</scope>
    <source>
        <strain evidence="2">h7</strain>
    </source>
</reference>
<dbReference type="HOGENOM" id="CLU_030662_0_0_1"/>
<dbReference type="EMBL" id="KN831779">
    <property type="protein sequence ID" value="KIM42073.1"/>
    <property type="molecule type" value="Genomic_DNA"/>
</dbReference>
<accession>A0A0C2XWP5</accession>
<protein>
    <submittedName>
        <fullName evidence="1">Uncharacterized protein</fullName>
    </submittedName>
</protein>
<gene>
    <name evidence="1" type="ORF">M413DRAFT_410679</name>
</gene>
<dbReference type="AlphaFoldDB" id="A0A0C2XWP5"/>
<organism evidence="1 2">
    <name type="scientific">Hebeloma cylindrosporum</name>
    <dbReference type="NCBI Taxonomy" id="76867"/>
    <lineage>
        <taxon>Eukaryota</taxon>
        <taxon>Fungi</taxon>
        <taxon>Dikarya</taxon>
        <taxon>Basidiomycota</taxon>
        <taxon>Agaricomycotina</taxon>
        <taxon>Agaricomycetes</taxon>
        <taxon>Agaricomycetidae</taxon>
        <taxon>Agaricales</taxon>
        <taxon>Agaricineae</taxon>
        <taxon>Hymenogastraceae</taxon>
        <taxon>Hebeloma</taxon>
    </lineage>
</organism>
<name>A0A0C2XWP5_HEBCY</name>
<keyword evidence="2" id="KW-1185">Reference proteome</keyword>
<evidence type="ECO:0000313" key="1">
    <source>
        <dbReference type="EMBL" id="KIM42073.1"/>
    </source>
</evidence>
<reference evidence="1 2" key="1">
    <citation type="submission" date="2014-04" db="EMBL/GenBank/DDBJ databases">
        <authorList>
            <consortium name="DOE Joint Genome Institute"/>
            <person name="Kuo A."/>
            <person name="Gay G."/>
            <person name="Dore J."/>
            <person name="Kohler A."/>
            <person name="Nagy L.G."/>
            <person name="Floudas D."/>
            <person name="Copeland A."/>
            <person name="Barry K.W."/>
            <person name="Cichocki N."/>
            <person name="Veneault-Fourrey C."/>
            <person name="LaButti K."/>
            <person name="Lindquist E.A."/>
            <person name="Lipzen A."/>
            <person name="Lundell T."/>
            <person name="Morin E."/>
            <person name="Murat C."/>
            <person name="Sun H."/>
            <person name="Tunlid A."/>
            <person name="Henrissat B."/>
            <person name="Grigoriev I.V."/>
            <person name="Hibbett D.S."/>
            <person name="Martin F."/>
            <person name="Nordberg H.P."/>
            <person name="Cantor M.N."/>
            <person name="Hua S.X."/>
        </authorList>
    </citation>
    <scope>NUCLEOTIDE SEQUENCE [LARGE SCALE GENOMIC DNA]</scope>
    <source>
        <strain evidence="2">h7</strain>
    </source>
</reference>